<dbReference type="GO" id="GO:0005524">
    <property type="term" value="F:ATP binding"/>
    <property type="evidence" value="ECO:0007669"/>
    <property type="project" value="InterPro"/>
</dbReference>
<dbReference type="SUPFAM" id="SSF54211">
    <property type="entry name" value="Ribosomal protein S5 domain 2-like"/>
    <property type="match status" value="1"/>
</dbReference>
<dbReference type="InterPro" id="IPR036890">
    <property type="entry name" value="HATPase_C_sf"/>
</dbReference>
<evidence type="ECO:0000256" key="3">
    <source>
        <dbReference type="SAM" id="MobiDB-lite"/>
    </source>
</evidence>
<dbReference type="PANTHER" id="PTHR10073:SF52">
    <property type="entry name" value="MISMATCH REPAIR ENDONUCLEASE PMS2"/>
    <property type="match status" value="1"/>
</dbReference>
<dbReference type="InterPro" id="IPR014790">
    <property type="entry name" value="MutL_C"/>
</dbReference>
<dbReference type="CDD" id="cd16926">
    <property type="entry name" value="HATPase_MutL-MLH-PMS-like"/>
    <property type="match status" value="1"/>
</dbReference>
<dbReference type="Gene3D" id="3.30.1540.20">
    <property type="entry name" value="MutL, C-terminal domain, dimerisation subdomain"/>
    <property type="match status" value="1"/>
</dbReference>
<feature type="region of interest" description="Disordered" evidence="3">
    <location>
        <begin position="615"/>
        <end position="683"/>
    </location>
</feature>
<feature type="compositionally biased region" description="Polar residues" evidence="3">
    <location>
        <begin position="513"/>
        <end position="527"/>
    </location>
</feature>
<dbReference type="InterPro" id="IPR002099">
    <property type="entry name" value="MutL/Mlh/PMS"/>
</dbReference>
<dbReference type="SMART" id="SM00853">
    <property type="entry name" value="MutL_C"/>
    <property type="match status" value="1"/>
</dbReference>
<evidence type="ECO:0000256" key="2">
    <source>
        <dbReference type="ARBA" id="ARBA00022763"/>
    </source>
</evidence>
<feature type="compositionally biased region" description="Polar residues" evidence="3">
    <location>
        <begin position="418"/>
        <end position="428"/>
    </location>
</feature>
<feature type="compositionally biased region" description="Low complexity" evidence="3">
    <location>
        <begin position="453"/>
        <end position="464"/>
    </location>
</feature>
<dbReference type="InterPro" id="IPR014721">
    <property type="entry name" value="Ribsml_uS5_D2-typ_fold_subgr"/>
</dbReference>
<sequence length="1033" mass="112514">MSNIKVLDGGSIHNITSGQVVVDLQTAVKELVENSLDAGATHIEVRFKDYGLDSFEVIDNGSGISPDDYDSIALKHHTSKLSSFTDLQSVTTFGFRGEALSSLCALAESVTVTTATVAEAPIGTVIEFERTGKVKSRKGKAARQRGTTVTVSGLFKPLPVRRKELERNAKREFGKALTLLHAYALVPCAKENRGVRLTVTNQAAGGKKIVQLRTDGVPSVRASVSAIWGPKALESLVDLDLSFTVEVEAAVLRRLGKAADNGNTNEVKVRGLVSRFAVGSGRNGTDRQFFFVNGRPCAPSKVQKAFNEVYRSFNATQSPFIIADFILPTSSCDINVSPDKRTVLLHSENNLIQALRVALEDAYAPARSTFDVNSAPAASTAAVAPTVRAADSPRPIDTGQKDPLFLPDEASDEPEVHPQSSARPSTTAEDLAESLEQDDAQEEPSFGQPVLLSEQPEPSSSSEADAFEPDARQGSSWETVDREFQEREHERSPVVASEVSFEASSSEVGAKTGTHSDLQSPTITQILGKQRRRSRSSAEMDVDDKTSRSSLESCGKRALPGGVAYVGPPRTASPCQDSLRPAVKPPARLVTRTSSQAGDVAVQMVLSTSGASWNLRRQADEASSAERPRKRARRDDCAPGEPSPVRSGRGARQGMRELLRGFARRGTLSDTPLDVDEEADEETDEVEEFLDHPSRQIPAEEEEFRIPQSTSDEEDLMEGDSHALPEVTDITEAAEDDAHFQSDVVQSSITTVSEEIVRTGNRECVSLGFDAAAVVEMWKALRARLARARQEEIRRTASQAKASQNAAASIDVDDQEATATLSRVIEKTDFTSMEVVGQFNLGFIIARRRKAAAKRESSAGGELDDLFIIDQHAADEKYNFETLQQTTKIDSQKLFRWDKASPHSLPVDLGSAHPSRAYSPQVLELTAADELIAVENIDVLRQNGFELDILEDRPPGQRVQMTAQPISKSTVFDMKACADLEELLHLLQDRPAGQMEEHHDRQAPQLAPNDIGWDREQAPMGRIDWIAFGRANG</sequence>
<dbReference type="AlphaFoldDB" id="A0A060SKA2"/>
<evidence type="ECO:0000313" key="7">
    <source>
        <dbReference type="Proteomes" id="UP000029665"/>
    </source>
</evidence>
<evidence type="ECO:0000256" key="1">
    <source>
        <dbReference type="ARBA" id="ARBA00006082"/>
    </source>
</evidence>
<feature type="region of interest" description="Disordered" evidence="3">
    <location>
        <begin position="374"/>
        <end position="583"/>
    </location>
</feature>
<dbReference type="NCBIfam" id="TIGR00585">
    <property type="entry name" value="mutl"/>
    <property type="match status" value="1"/>
</dbReference>
<feature type="compositionally biased region" description="Acidic residues" evidence="3">
    <location>
        <begin position="673"/>
        <end position="683"/>
    </location>
</feature>
<dbReference type="Proteomes" id="UP000029665">
    <property type="component" value="Unassembled WGS sequence"/>
</dbReference>
<dbReference type="CDD" id="cd03484">
    <property type="entry name" value="MutL_Trans_hPMS_2_like"/>
    <property type="match status" value="1"/>
</dbReference>
<dbReference type="SMART" id="SM01340">
    <property type="entry name" value="DNA_mis_repair"/>
    <property type="match status" value="1"/>
</dbReference>
<dbReference type="EMBL" id="CCBP010000195">
    <property type="protein sequence ID" value="CDO74646.1"/>
    <property type="molecule type" value="Genomic_DNA"/>
</dbReference>
<dbReference type="SUPFAM" id="SSF55874">
    <property type="entry name" value="ATPase domain of HSP90 chaperone/DNA topoisomerase II/histidine kinase"/>
    <property type="match status" value="1"/>
</dbReference>
<evidence type="ECO:0000259" key="5">
    <source>
        <dbReference type="SMART" id="SM01340"/>
    </source>
</evidence>
<comment type="similarity">
    <text evidence="1">Belongs to the DNA mismatch repair MutL/HexB family.</text>
</comment>
<dbReference type="HOGENOM" id="CLU_004131_0_0_1"/>
<feature type="compositionally biased region" description="Acidic residues" evidence="3">
    <location>
        <begin position="430"/>
        <end position="442"/>
    </location>
</feature>
<keyword evidence="2" id="KW-0227">DNA damage</keyword>
<evidence type="ECO:0000313" key="6">
    <source>
        <dbReference type="EMBL" id="CDO74646.1"/>
    </source>
</evidence>
<organism evidence="6 7">
    <name type="scientific">Pycnoporus cinnabarinus</name>
    <name type="common">Cinnabar-red polypore</name>
    <name type="synonym">Trametes cinnabarina</name>
    <dbReference type="NCBI Taxonomy" id="5643"/>
    <lineage>
        <taxon>Eukaryota</taxon>
        <taxon>Fungi</taxon>
        <taxon>Dikarya</taxon>
        <taxon>Basidiomycota</taxon>
        <taxon>Agaricomycotina</taxon>
        <taxon>Agaricomycetes</taxon>
        <taxon>Polyporales</taxon>
        <taxon>Polyporaceae</taxon>
        <taxon>Trametes</taxon>
    </lineage>
</organism>
<feature type="compositionally biased region" description="Basic and acidic residues" evidence="3">
    <location>
        <begin position="617"/>
        <end position="637"/>
    </location>
</feature>
<dbReference type="InterPro" id="IPR038973">
    <property type="entry name" value="MutL/Mlh/Pms-like"/>
</dbReference>
<dbReference type="GO" id="GO:0140664">
    <property type="term" value="F:ATP-dependent DNA damage sensor activity"/>
    <property type="evidence" value="ECO:0007669"/>
    <property type="project" value="InterPro"/>
</dbReference>
<comment type="caution">
    <text evidence="6">The sequence shown here is derived from an EMBL/GenBank/DDBJ whole genome shotgun (WGS) entry which is preliminary data.</text>
</comment>
<dbReference type="STRING" id="5643.A0A060SKA2"/>
<dbReference type="PANTHER" id="PTHR10073">
    <property type="entry name" value="DNA MISMATCH REPAIR PROTEIN MLH, PMS, MUTL"/>
    <property type="match status" value="1"/>
</dbReference>
<dbReference type="GO" id="GO:0061982">
    <property type="term" value="P:meiosis I cell cycle process"/>
    <property type="evidence" value="ECO:0007669"/>
    <property type="project" value="UniProtKB-ARBA"/>
</dbReference>
<feature type="domain" description="DNA mismatch repair protein S5" evidence="5">
    <location>
        <begin position="224"/>
        <end position="364"/>
    </location>
</feature>
<feature type="compositionally biased region" description="Basic and acidic residues" evidence="3">
    <location>
        <begin position="479"/>
        <end position="492"/>
    </location>
</feature>
<dbReference type="Gene3D" id="3.30.565.10">
    <property type="entry name" value="Histidine kinase-like ATPase, C-terminal domain"/>
    <property type="match status" value="1"/>
</dbReference>
<accession>A0A060SKA2</accession>
<feature type="compositionally biased region" description="Low complexity" evidence="3">
    <location>
        <begin position="493"/>
        <end position="510"/>
    </location>
</feature>
<protein>
    <recommendedName>
        <fullName evidence="8">DNA mismatch repair protein S5 domain-containing protein</fullName>
    </recommendedName>
</protein>
<dbReference type="InterPro" id="IPR014762">
    <property type="entry name" value="DNA_mismatch_repair_CS"/>
</dbReference>
<dbReference type="OMA" id="MRPRRMP"/>
<reference evidence="6" key="1">
    <citation type="submission" date="2014-01" db="EMBL/GenBank/DDBJ databases">
        <title>The genome of the white-rot fungus Pycnoporus cinnabarinus: a basidiomycete model with a versatile arsenal for lignocellulosic biomass breakdown.</title>
        <authorList>
            <person name="Levasseur A."/>
            <person name="Lomascolo A."/>
            <person name="Ruiz-Duenas F.J."/>
            <person name="Uzan E."/>
            <person name="Piumi F."/>
            <person name="Kues U."/>
            <person name="Ram A.F.J."/>
            <person name="Murat C."/>
            <person name="Haon M."/>
            <person name="Benoit I."/>
            <person name="Arfi Y."/>
            <person name="Chevret D."/>
            <person name="Drula E."/>
            <person name="Kwon M.J."/>
            <person name="Gouret P."/>
            <person name="Lesage-Meessen L."/>
            <person name="Lombard V."/>
            <person name="Mariette J."/>
            <person name="Noirot C."/>
            <person name="Park J."/>
            <person name="Patyshakuliyeva A."/>
            <person name="Wieneger R.A.B."/>
            <person name="Wosten H.A.B."/>
            <person name="Martin F."/>
            <person name="Coutinho P.M."/>
            <person name="de Vries R."/>
            <person name="Martinez A.T."/>
            <person name="Klopp C."/>
            <person name="Pontarotti P."/>
            <person name="Henrissat B."/>
            <person name="Record E."/>
        </authorList>
    </citation>
    <scope>NUCLEOTIDE SEQUENCE [LARGE SCALE GENOMIC DNA]</scope>
    <source>
        <strain evidence="6">BRFM137</strain>
    </source>
</reference>
<evidence type="ECO:0008006" key="8">
    <source>
        <dbReference type="Google" id="ProtNLM"/>
    </source>
</evidence>
<dbReference type="InterPro" id="IPR020568">
    <property type="entry name" value="Ribosomal_Su5_D2-typ_SF"/>
</dbReference>
<feature type="domain" description="MutL C-terminal dimerisation" evidence="4">
    <location>
        <begin position="835"/>
        <end position="1007"/>
    </location>
</feature>
<dbReference type="PROSITE" id="PS00058">
    <property type="entry name" value="DNA_MISMATCH_REPAIR_1"/>
    <property type="match status" value="1"/>
</dbReference>
<dbReference type="OrthoDB" id="10263226at2759"/>
<dbReference type="InterPro" id="IPR042120">
    <property type="entry name" value="MutL_C_dimsub"/>
</dbReference>
<dbReference type="InterPro" id="IPR013507">
    <property type="entry name" value="DNA_mismatch_S5_2-like"/>
</dbReference>
<gene>
    <name evidence="6" type="ORF">BN946_scf184944.g5</name>
</gene>
<dbReference type="Pfam" id="PF13589">
    <property type="entry name" value="HATPase_c_3"/>
    <property type="match status" value="1"/>
</dbReference>
<name>A0A060SKA2_PYCCI</name>
<dbReference type="GO" id="GO:0016887">
    <property type="term" value="F:ATP hydrolysis activity"/>
    <property type="evidence" value="ECO:0007669"/>
    <property type="project" value="InterPro"/>
</dbReference>
<dbReference type="Gene3D" id="3.30.230.10">
    <property type="match status" value="1"/>
</dbReference>
<feature type="compositionally biased region" description="Low complexity" evidence="3">
    <location>
        <begin position="374"/>
        <end position="390"/>
    </location>
</feature>
<keyword evidence="7" id="KW-1185">Reference proteome</keyword>
<dbReference type="GO" id="GO:0032389">
    <property type="term" value="C:MutLalpha complex"/>
    <property type="evidence" value="ECO:0007669"/>
    <property type="project" value="TreeGrafter"/>
</dbReference>
<dbReference type="GO" id="GO:0006298">
    <property type="term" value="P:mismatch repair"/>
    <property type="evidence" value="ECO:0007669"/>
    <property type="project" value="InterPro"/>
</dbReference>
<proteinExistence type="inferred from homology"/>
<dbReference type="GO" id="GO:0030983">
    <property type="term" value="F:mismatched DNA binding"/>
    <property type="evidence" value="ECO:0007669"/>
    <property type="project" value="InterPro"/>
</dbReference>
<dbReference type="FunFam" id="3.30.565.10:FF:000014">
    <property type="entry name" value="Mismatch repair endonuclease pms1, putative"/>
    <property type="match status" value="1"/>
</dbReference>
<dbReference type="Pfam" id="PF01119">
    <property type="entry name" value="DNA_mis_repair"/>
    <property type="match status" value="1"/>
</dbReference>
<feature type="region of interest" description="Disordered" evidence="3">
    <location>
        <begin position="993"/>
        <end position="1012"/>
    </location>
</feature>
<evidence type="ECO:0000259" key="4">
    <source>
        <dbReference type="SMART" id="SM00853"/>
    </source>
</evidence>